<protein>
    <submittedName>
        <fullName evidence="2">PD-(D/E)XK nuclease family protein</fullName>
    </submittedName>
</protein>
<sequence length="882" mass="100191">MGLSCDFNQLLQLESTETLVLTVNNRFARRLLAQLQHSLLGQKKAMAVPDIMPFSAWLRQVNDDLTFSDNKAPAAYLLDSFSRLYVWEQVIYEQEPEQSLLIDVPQAAKMAAEADQLIDEWGLQIEPETHTGDSARFMQWRQAYRAHLEQYDLDDVNRATERVAQALEAGDYIPTWRHVVLVGFHEISPRLQRMLDALLMHGVRYYFYRAETRDQTHCERIQTSSPDAEWRLAARWAAQQLRENPQGCYAIVALELEQQAAFAHRVLAHELAPRTAGDKFFAWNIAVGRPLGQWPLVRAALNWLTVLTQVHAGEVRGATMGAALLSGYCVGAQTEKSQRARLDVLWRTQQKNRLDLVQLDEAIQNCEQLGVAWRAVRDYLKGLTTALTVSQWVPHLRELLRLLGFPGDVSLDSHNYQAMKAFDQRLTQFGRLAPIFGALTLTQVVQMLARFMHETLFQPQRDASARLDVLGLLEAEGGQWDAIWVIGVTDQVLPATPSPNPFIPYAVLRAAQAPRSTPERELQWARGMFQALQNATPHLICSYACQDNGQALRPSPLIEGLPEQICPDPLTTTISKGVRLAQLEDHQGPPVQKDEKIYGGTAVLDRQARNPLWAFVNYRLHAQRLAEYEDSGQLRLVRGTFLHLALEYVWQAISPRTSTQLLQEHHAGRLGDLIESAIDKAAAQTLFALPAVIKQLECQRAKQVLTSWFELETERAPFEVVALEQKHHLPGFAATMRVDRIDRLEDGSYLLVDYKTTKVNKNYTAWLRARPIELQLPIYAALLETQNKPVAGLVFGFLHYACALGGYGGDQAPLTSTETKQFSQQFRDWDELKQHLQTQVWALKDEFLQGVARNQVIDPNDLRYCDVLPFLRLEQEYEQDET</sequence>
<dbReference type="NCBIfam" id="TIGR03623">
    <property type="entry name" value="probable DNA repair protein"/>
    <property type="match status" value="1"/>
</dbReference>
<accession>A0ABP9M419</accession>
<evidence type="ECO:0000313" key="3">
    <source>
        <dbReference type="Proteomes" id="UP001500227"/>
    </source>
</evidence>
<gene>
    <name evidence="2" type="ORF">GCM10023337_11030</name>
</gene>
<dbReference type="RefSeq" id="WP_345370240.1">
    <property type="nucleotide sequence ID" value="NZ_BAABKD010000008.1"/>
</dbReference>
<dbReference type="InterPro" id="IPR038726">
    <property type="entry name" value="PDDEXK_AddAB-type"/>
</dbReference>
<feature type="domain" description="PD-(D/E)XK endonuclease-like" evidence="1">
    <location>
        <begin position="611"/>
        <end position="850"/>
    </location>
</feature>
<dbReference type="Gene3D" id="3.90.320.10">
    <property type="match status" value="1"/>
</dbReference>
<comment type="caution">
    <text evidence="2">The sequence shown here is derived from an EMBL/GenBank/DDBJ whole genome shotgun (WGS) entry which is preliminary data.</text>
</comment>
<dbReference type="InterPro" id="IPR027417">
    <property type="entry name" value="P-loop_NTPase"/>
</dbReference>
<dbReference type="InterPro" id="IPR019925">
    <property type="entry name" value="DNA_repair_protein_predicted"/>
</dbReference>
<dbReference type="SUPFAM" id="SSF52540">
    <property type="entry name" value="P-loop containing nucleoside triphosphate hydrolases"/>
    <property type="match status" value="1"/>
</dbReference>
<organism evidence="2 3">
    <name type="scientific">Paenalcaligenes hermetiae</name>
    <dbReference type="NCBI Taxonomy" id="1157987"/>
    <lineage>
        <taxon>Bacteria</taxon>
        <taxon>Pseudomonadati</taxon>
        <taxon>Pseudomonadota</taxon>
        <taxon>Betaproteobacteria</taxon>
        <taxon>Burkholderiales</taxon>
        <taxon>Alcaligenaceae</taxon>
        <taxon>Paenalcaligenes</taxon>
    </lineage>
</organism>
<evidence type="ECO:0000313" key="2">
    <source>
        <dbReference type="EMBL" id="GAA5088882.1"/>
    </source>
</evidence>
<reference evidence="3" key="1">
    <citation type="journal article" date="2019" name="Int. J. Syst. Evol. Microbiol.">
        <title>The Global Catalogue of Microorganisms (GCM) 10K type strain sequencing project: providing services to taxonomists for standard genome sequencing and annotation.</title>
        <authorList>
            <consortium name="The Broad Institute Genomics Platform"/>
            <consortium name="The Broad Institute Genome Sequencing Center for Infectious Disease"/>
            <person name="Wu L."/>
            <person name="Ma J."/>
        </authorList>
    </citation>
    <scope>NUCLEOTIDE SEQUENCE [LARGE SCALE GENOMIC DNA]</scope>
    <source>
        <strain evidence="3">JCM 18423</strain>
    </source>
</reference>
<evidence type="ECO:0000259" key="1">
    <source>
        <dbReference type="Pfam" id="PF12705"/>
    </source>
</evidence>
<dbReference type="Pfam" id="PF12705">
    <property type="entry name" value="PDDEXK_1"/>
    <property type="match status" value="1"/>
</dbReference>
<proteinExistence type="predicted"/>
<dbReference type="Proteomes" id="UP001500227">
    <property type="component" value="Unassembled WGS sequence"/>
</dbReference>
<dbReference type="Gene3D" id="3.40.50.300">
    <property type="entry name" value="P-loop containing nucleotide triphosphate hydrolases"/>
    <property type="match status" value="1"/>
</dbReference>
<keyword evidence="3" id="KW-1185">Reference proteome</keyword>
<name>A0ABP9M419_9BURK</name>
<dbReference type="EMBL" id="BAABKD010000008">
    <property type="protein sequence ID" value="GAA5088882.1"/>
    <property type="molecule type" value="Genomic_DNA"/>
</dbReference>
<dbReference type="InterPro" id="IPR011604">
    <property type="entry name" value="PDDEXK-like_dom_sf"/>
</dbReference>